<gene>
    <name evidence="12" type="ORF">V1477_000636</name>
</gene>
<organism evidence="12 13">
    <name type="scientific">Vespula maculifrons</name>
    <name type="common">Eastern yellow jacket</name>
    <name type="synonym">Wasp</name>
    <dbReference type="NCBI Taxonomy" id="7453"/>
    <lineage>
        <taxon>Eukaryota</taxon>
        <taxon>Metazoa</taxon>
        <taxon>Ecdysozoa</taxon>
        <taxon>Arthropoda</taxon>
        <taxon>Hexapoda</taxon>
        <taxon>Insecta</taxon>
        <taxon>Pterygota</taxon>
        <taxon>Neoptera</taxon>
        <taxon>Endopterygota</taxon>
        <taxon>Hymenoptera</taxon>
        <taxon>Apocrita</taxon>
        <taxon>Aculeata</taxon>
        <taxon>Vespoidea</taxon>
        <taxon>Vespidae</taxon>
        <taxon>Vespinae</taxon>
        <taxon>Vespula</taxon>
    </lineage>
</organism>
<comment type="subcellular location">
    <subcellularLocation>
        <location evidence="1 9">Nucleus</location>
        <location evidence="1 9">Nuclear pore complex</location>
    </subcellularLocation>
</comment>
<dbReference type="CDD" id="cd12441">
    <property type="entry name" value="RRM_Nup53_like"/>
    <property type="match status" value="1"/>
</dbReference>
<keyword evidence="3 9" id="KW-0813">Transport</keyword>
<dbReference type="InterPro" id="IPR012677">
    <property type="entry name" value="Nucleotide-bd_a/b_plait_sf"/>
</dbReference>
<dbReference type="PANTHER" id="PTHR21527">
    <property type="entry name" value="NUCLEOPORIN NUP35"/>
    <property type="match status" value="1"/>
</dbReference>
<protein>
    <recommendedName>
        <fullName evidence="9">Nucleoporin NUP53</fullName>
    </recommendedName>
</protein>
<dbReference type="EMBL" id="JAYRBN010000007">
    <property type="protein sequence ID" value="KAL2751478.1"/>
    <property type="molecule type" value="Genomic_DNA"/>
</dbReference>
<evidence type="ECO:0000256" key="5">
    <source>
        <dbReference type="ARBA" id="ARBA00022927"/>
    </source>
</evidence>
<dbReference type="SUPFAM" id="SSF54928">
    <property type="entry name" value="RNA-binding domain, RBD"/>
    <property type="match status" value="1"/>
</dbReference>
<sequence length="326" mass="35274">MTMEPMTLGSPVSSPVQNPCSPGGTSMYLPSFLLGDTNIPIKIGVTSPQDNSIRHLNATNCSIMSPVSQYGTPEYRINRQKAVFGNATTPNTSQIGVENQAGGPPTRGLFDVIETSPAITTHKVTSNQNTPNFYPNQSKMLMNSTNSMLFPDSPLNLNANESQGLLQWVTVFGFPPNAINTVLSHISSKVRIIDKHPPPLPISNWIHLKCASEQETQRALACNGSIVSGSIMIGVIPCTDEAVILSSDKENRSKLNGSMRSFATSNKINQSKDQSTPQSPIRIKNARPLAVGYSQHLSSQSVQSPENVPQKSTGLVSKAMEYMFGW</sequence>
<comment type="similarity">
    <text evidence="2 9">Belongs to the Nup35 family.</text>
</comment>
<evidence type="ECO:0000256" key="2">
    <source>
        <dbReference type="ARBA" id="ARBA00009454"/>
    </source>
</evidence>
<keyword evidence="8 9" id="KW-0539">Nucleus</keyword>
<evidence type="ECO:0000256" key="10">
    <source>
        <dbReference type="SAM" id="MobiDB-lite"/>
    </source>
</evidence>
<dbReference type="GO" id="GO:0005643">
    <property type="term" value="C:nuclear pore"/>
    <property type="evidence" value="ECO:0007669"/>
    <property type="project" value="UniProtKB-SubCell"/>
</dbReference>
<dbReference type="Proteomes" id="UP001607303">
    <property type="component" value="Unassembled WGS sequence"/>
</dbReference>
<dbReference type="GO" id="GO:0051028">
    <property type="term" value="P:mRNA transport"/>
    <property type="evidence" value="ECO:0007669"/>
    <property type="project" value="UniProtKB-UniRule"/>
</dbReference>
<feature type="region of interest" description="Disordered" evidence="10">
    <location>
        <begin position="1"/>
        <end position="21"/>
    </location>
</feature>
<keyword evidence="4 9" id="KW-0509">mRNA transport</keyword>
<feature type="region of interest" description="Disordered" evidence="10">
    <location>
        <begin position="261"/>
        <end position="281"/>
    </location>
</feature>
<dbReference type="InterPro" id="IPR017389">
    <property type="entry name" value="Nucleoporin_NUP53"/>
</dbReference>
<keyword evidence="6 9" id="KW-0811">Translocation</keyword>
<dbReference type="PROSITE" id="PS51472">
    <property type="entry name" value="RRM_NUP35"/>
    <property type="match status" value="1"/>
</dbReference>
<evidence type="ECO:0000256" key="8">
    <source>
        <dbReference type="ARBA" id="ARBA00023242"/>
    </source>
</evidence>
<keyword evidence="7 9" id="KW-0906">Nuclear pore complex</keyword>
<evidence type="ECO:0000256" key="7">
    <source>
        <dbReference type="ARBA" id="ARBA00023132"/>
    </source>
</evidence>
<evidence type="ECO:0000259" key="11">
    <source>
        <dbReference type="PROSITE" id="PS51472"/>
    </source>
</evidence>
<evidence type="ECO:0000256" key="4">
    <source>
        <dbReference type="ARBA" id="ARBA00022816"/>
    </source>
</evidence>
<dbReference type="PANTHER" id="PTHR21527:SF6">
    <property type="entry name" value="NUCLEOPORIN NUP35"/>
    <property type="match status" value="1"/>
</dbReference>
<evidence type="ECO:0000256" key="3">
    <source>
        <dbReference type="ARBA" id="ARBA00022448"/>
    </source>
</evidence>
<proteinExistence type="inferred from homology"/>
<evidence type="ECO:0000256" key="9">
    <source>
        <dbReference type="PIRNR" id="PIRNR038119"/>
    </source>
</evidence>
<keyword evidence="5 9" id="KW-0653">Protein transport</keyword>
<feature type="compositionally biased region" description="Polar residues" evidence="10">
    <location>
        <begin position="261"/>
        <end position="279"/>
    </location>
</feature>
<feature type="compositionally biased region" description="Polar residues" evidence="10">
    <location>
        <begin position="10"/>
        <end position="21"/>
    </location>
</feature>
<dbReference type="PIRSF" id="PIRSF038119">
    <property type="entry name" value="Nucleoporin_NUP53"/>
    <property type="match status" value="1"/>
</dbReference>
<accession>A0ABD2D269</accession>
<dbReference type="InterPro" id="IPR007846">
    <property type="entry name" value="RRM_NUP35_dom"/>
</dbReference>
<comment type="caution">
    <text evidence="12">The sequence shown here is derived from an EMBL/GenBank/DDBJ whole genome shotgun (WGS) entry which is preliminary data.</text>
</comment>
<dbReference type="InterPro" id="IPR035979">
    <property type="entry name" value="RBD_domain_sf"/>
</dbReference>
<reference evidence="12 13" key="1">
    <citation type="journal article" date="2024" name="Ann. Entomol. Soc. Am.">
        <title>Genomic analyses of the southern and eastern yellowjacket wasps (Hymenoptera: Vespidae) reveal evolutionary signatures of social life.</title>
        <authorList>
            <person name="Catto M.A."/>
            <person name="Caine P.B."/>
            <person name="Orr S.E."/>
            <person name="Hunt B.G."/>
            <person name="Goodisman M.A.D."/>
        </authorList>
    </citation>
    <scope>NUCLEOTIDE SEQUENCE [LARGE SCALE GENOMIC DNA]</scope>
    <source>
        <strain evidence="12">232</strain>
        <tissue evidence="12">Head and thorax</tissue>
    </source>
</reference>
<feature type="domain" description="RRM Nup35-type" evidence="11">
    <location>
        <begin position="163"/>
        <end position="245"/>
    </location>
</feature>
<evidence type="ECO:0000313" key="13">
    <source>
        <dbReference type="Proteomes" id="UP001607303"/>
    </source>
</evidence>
<name>A0ABD2D269_VESMC</name>
<dbReference type="Pfam" id="PF05172">
    <property type="entry name" value="RRM_Nup35"/>
    <property type="match status" value="1"/>
</dbReference>
<dbReference type="GO" id="GO:0015031">
    <property type="term" value="P:protein transport"/>
    <property type="evidence" value="ECO:0007669"/>
    <property type="project" value="UniProtKB-KW"/>
</dbReference>
<keyword evidence="13" id="KW-1185">Reference proteome</keyword>
<dbReference type="Gene3D" id="3.30.70.330">
    <property type="match status" value="1"/>
</dbReference>
<evidence type="ECO:0000256" key="1">
    <source>
        <dbReference type="ARBA" id="ARBA00004567"/>
    </source>
</evidence>
<evidence type="ECO:0000256" key="6">
    <source>
        <dbReference type="ARBA" id="ARBA00023010"/>
    </source>
</evidence>
<evidence type="ECO:0000313" key="12">
    <source>
        <dbReference type="EMBL" id="KAL2751478.1"/>
    </source>
</evidence>
<dbReference type="AlphaFoldDB" id="A0ABD2D269"/>
<comment type="function">
    <text evidence="9">Functions as a component of the nuclear pore complex (NPC).</text>
</comment>